<keyword evidence="2" id="KW-1185">Reference proteome</keyword>
<dbReference type="Proteomes" id="UP000783588">
    <property type="component" value="Unassembled WGS sequence"/>
</dbReference>
<comment type="caution">
    <text evidence="1">The sequence shown here is derived from an EMBL/GenBank/DDBJ whole genome shotgun (WGS) entry which is preliminary data.</text>
</comment>
<sequence length="294" mass="33423">MFGFVRPLRGELKVREWERFQSVYCGLCHTIRRRYGFMQTMMLSYDCTYLALVLDALEPGGGEQCKRRCVMHPFRRRTCAASSDGMIRAAAVSVILCWHKLADTIADDRGAKRLAAKIFRLFLRRGYRKAAAELPLFDRETQSCLAQLSALERQKTPSLDRPADAFASILRAAVADWRTDGRILQEMFYHVGRWIYLVDACDDIQDDFASGSYNPVLLRWQMTQPELLLPVKDAMNHTLLQSLAAAYHAYILLHPLRDAGIIENILCQGLPEVTRLVLNGTFSNHGGKNRHGSL</sequence>
<dbReference type="EMBL" id="JAHLQI010000001">
    <property type="protein sequence ID" value="MBU5489247.1"/>
    <property type="molecule type" value="Genomic_DNA"/>
</dbReference>
<evidence type="ECO:0000313" key="2">
    <source>
        <dbReference type="Proteomes" id="UP000783588"/>
    </source>
</evidence>
<proteinExistence type="predicted"/>
<reference evidence="1 2" key="1">
    <citation type="submission" date="2021-06" db="EMBL/GenBank/DDBJ databases">
        <authorList>
            <person name="Sun Q."/>
            <person name="Li D."/>
        </authorList>
    </citation>
    <scope>NUCLEOTIDE SEQUENCE [LARGE SCALE GENOMIC DNA]</scope>
    <source>
        <strain evidence="1 2">MSJd-7</strain>
    </source>
</reference>
<protein>
    <submittedName>
        <fullName evidence="1">Uncharacterized protein</fullName>
    </submittedName>
</protein>
<organism evidence="1 2">
    <name type="scientific">Butyricicoccus intestinisimiae</name>
    <dbReference type="NCBI Taxonomy" id="2841509"/>
    <lineage>
        <taxon>Bacteria</taxon>
        <taxon>Bacillati</taxon>
        <taxon>Bacillota</taxon>
        <taxon>Clostridia</taxon>
        <taxon>Eubacteriales</taxon>
        <taxon>Butyricicoccaceae</taxon>
        <taxon>Butyricicoccus</taxon>
    </lineage>
</organism>
<gene>
    <name evidence="1" type="ORF">KQI75_01160</name>
</gene>
<evidence type="ECO:0000313" key="1">
    <source>
        <dbReference type="EMBL" id="MBU5489247.1"/>
    </source>
</evidence>
<dbReference type="RefSeq" id="WP_216468856.1">
    <property type="nucleotide sequence ID" value="NZ_JAHLQI010000001.1"/>
</dbReference>
<dbReference type="Pfam" id="PF18937">
    <property type="entry name" value="DUF5685"/>
    <property type="match status" value="1"/>
</dbReference>
<accession>A0ABS6EPU4</accession>
<name>A0ABS6EPU4_9FIRM</name>
<dbReference type="InterPro" id="IPR043740">
    <property type="entry name" value="DUF5685"/>
</dbReference>